<gene>
    <name evidence="1" type="ORF">O6H91_18G080700</name>
</gene>
<reference evidence="2" key="1">
    <citation type="journal article" date="2024" name="Proc. Natl. Acad. Sci. U.S.A.">
        <title>Extraordinary preservation of gene collinearity over three hundred million years revealed in homosporous lycophytes.</title>
        <authorList>
            <person name="Li C."/>
            <person name="Wickell D."/>
            <person name="Kuo L.Y."/>
            <person name="Chen X."/>
            <person name="Nie B."/>
            <person name="Liao X."/>
            <person name="Peng D."/>
            <person name="Ji J."/>
            <person name="Jenkins J."/>
            <person name="Williams M."/>
            <person name="Shu S."/>
            <person name="Plott C."/>
            <person name="Barry K."/>
            <person name="Rajasekar S."/>
            <person name="Grimwood J."/>
            <person name="Han X."/>
            <person name="Sun S."/>
            <person name="Hou Z."/>
            <person name="He W."/>
            <person name="Dai G."/>
            <person name="Sun C."/>
            <person name="Schmutz J."/>
            <person name="Leebens-Mack J.H."/>
            <person name="Li F.W."/>
            <person name="Wang L."/>
        </authorList>
    </citation>
    <scope>NUCLEOTIDE SEQUENCE [LARGE SCALE GENOMIC DNA]</scope>
    <source>
        <strain evidence="2">cv. PW_Plant_1</strain>
    </source>
</reference>
<dbReference type="Proteomes" id="UP001162992">
    <property type="component" value="Chromosome 18"/>
</dbReference>
<sequence>MHQPGSRTVSLRGSSAKEVTRDALLERVSKERASRYLVRKTIAAAALIQRIWRRHTAAAKAADQVRVSWDKTCLEGRNTFPSAEYVSTSIVRPFLFFMRNWKSLKDQQSRLGSDMERTTACFRLLLKSIGCDVMEEYTYHHVSLNWDFFRDPRRNFCCLAVGSEEEKAQWMYQVHKLFDVCCTILAGDRSGAKVCEEQWSLLLSLTVKLMVTLSDANMWKGLQDGKEKAYLMVFRILDWLAEGNAGLYQAARAYLLLQWPVNLDSCTNLEDTGGKDKLIITASVITLMLRPLVTYSQPASKNQDLTNLRVEMESAEITLKAAEQLCKHILTIPFLTQRLPAVFLPAFQHASALRPCLQVFACLQANLSQGTGAFCSPSSHIQIKYDPNYEKVPLSAWALANVVVLSSKPNDCSDRSQNFSGHFLDEIDYKKYVQALCNLLKDLIPWIEITRQQRKARFGEDEEDSKSADAPGNSNNNMLQDAVLQSFIKQLRPVHQRWHLVELLEVISSERGGCYLRVDMKSSNTEAGQATELSGLLEFPEIAELYGYLLTAFITLNSIDGALPILNLLAFTSSLLPALWLWLQNALKLGNHYQVASGSITSDAGQQIVLNNEAGSKEGNAGKSAGNKWASAFLKMGTKAIAGDSVDTKLGLERQCMEAKDLGVKAFDWDLLKGGPQKIPEEAASVLLLFCAAYAHLLLVLDDEEFYEHQAPFSLEHQRTISAMLNSMVYHGFFSTFRQQYQSLMEVACRCLRLLYERDCRRTFCPSELWLAPAMATWPHAAAAARAHELASASVKSGECLQVPALGSVLITIPHVFPFEERVQIFREFIRADKVLKRMGGEAMAPGSGSLEVSIRRDHIVEDGFRQLNRLGSKLKSNINVSFVNEHGLQEAGLDYGGLFKEFLTDLAKAAFDPGYGLFVQTATDEGLLFPHPAAGNLGYGLQMIEFLGKIVGKALYEGILLEYSFSPIFVSKLLGRNSFLEELSGLDFELHRNLIFLKHYEGNAKELALDFTVTEENFGKRTTVELVPGGSNIAVTNENKLQYVHAMADYKLNRQMRPIINAFISGLGDLITPSWLGLFNAKEFNQLLSGGESDFDMDDLRANTRYTGGFTDSSRTIKLFWEVVRGLEPKERCDLLKFVTSCSRAPLLGFKHLNPPFTIHKVPCDTPIWTFIAGQDVDRLPSASTCYNILKLPTYRRINTLREKLRYAIRSNAGFELS</sequence>
<proteinExistence type="predicted"/>
<dbReference type="EMBL" id="CM055109">
    <property type="protein sequence ID" value="KAJ7524177.1"/>
    <property type="molecule type" value="Genomic_DNA"/>
</dbReference>
<accession>A0ACC2B437</accession>
<comment type="caution">
    <text evidence="1">The sequence shown here is derived from an EMBL/GenBank/DDBJ whole genome shotgun (WGS) entry which is preliminary data.</text>
</comment>
<organism evidence="1 2">
    <name type="scientific">Diphasiastrum complanatum</name>
    <name type="common">Issler's clubmoss</name>
    <name type="synonym">Lycopodium complanatum</name>
    <dbReference type="NCBI Taxonomy" id="34168"/>
    <lineage>
        <taxon>Eukaryota</taxon>
        <taxon>Viridiplantae</taxon>
        <taxon>Streptophyta</taxon>
        <taxon>Embryophyta</taxon>
        <taxon>Tracheophyta</taxon>
        <taxon>Lycopodiopsida</taxon>
        <taxon>Lycopodiales</taxon>
        <taxon>Lycopodiaceae</taxon>
        <taxon>Lycopodioideae</taxon>
        <taxon>Diphasiastrum</taxon>
    </lineage>
</organism>
<evidence type="ECO:0000313" key="2">
    <source>
        <dbReference type="Proteomes" id="UP001162992"/>
    </source>
</evidence>
<protein>
    <submittedName>
        <fullName evidence="1">Uncharacterized protein</fullName>
    </submittedName>
</protein>
<name>A0ACC2B437_DIPCM</name>
<evidence type="ECO:0000313" key="1">
    <source>
        <dbReference type="EMBL" id="KAJ7524177.1"/>
    </source>
</evidence>
<keyword evidence="2" id="KW-1185">Reference proteome</keyword>